<dbReference type="Proteomes" id="UP000324800">
    <property type="component" value="Unassembled WGS sequence"/>
</dbReference>
<reference evidence="1 2" key="1">
    <citation type="submission" date="2019-03" db="EMBL/GenBank/DDBJ databases">
        <title>Single cell metagenomics reveals metabolic interactions within the superorganism composed of flagellate Streblomastix strix and complex community of Bacteroidetes bacteria on its surface.</title>
        <authorList>
            <person name="Treitli S.C."/>
            <person name="Kolisko M."/>
            <person name="Husnik F."/>
            <person name="Keeling P."/>
            <person name="Hampl V."/>
        </authorList>
    </citation>
    <scope>NUCLEOTIDE SEQUENCE [LARGE SCALE GENOMIC DNA]</scope>
    <source>
        <strain evidence="1">ST1C</strain>
    </source>
</reference>
<organism evidence="1 2">
    <name type="scientific">Streblomastix strix</name>
    <dbReference type="NCBI Taxonomy" id="222440"/>
    <lineage>
        <taxon>Eukaryota</taxon>
        <taxon>Metamonada</taxon>
        <taxon>Preaxostyla</taxon>
        <taxon>Oxymonadida</taxon>
        <taxon>Streblomastigidae</taxon>
        <taxon>Streblomastix</taxon>
    </lineage>
</organism>
<name>A0A5J4UJE5_9EUKA</name>
<accession>A0A5J4UJE5</accession>
<gene>
    <name evidence="1" type="ORF">EZS28_034431</name>
</gene>
<sequence>MMIKKKFAINEVSLISLPSILSISSLSSAKLNQCQCSQLFDSGELVYCQAKGDITENEGNGVDDLRFCLSESASDQFYTEYE</sequence>
<dbReference type="EMBL" id="SNRW01015784">
    <property type="protein sequence ID" value="KAA6370042.1"/>
    <property type="molecule type" value="Genomic_DNA"/>
</dbReference>
<evidence type="ECO:0000313" key="2">
    <source>
        <dbReference type="Proteomes" id="UP000324800"/>
    </source>
</evidence>
<protein>
    <submittedName>
        <fullName evidence="1">Uncharacterized protein</fullName>
    </submittedName>
</protein>
<evidence type="ECO:0000313" key="1">
    <source>
        <dbReference type="EMBL" id="KAA6370042.1"/>
    </source>
</evidence>
<dbReference type="AlphaFoldDB" id="A0A5J4UJE5"/>
<comment type="caution">
    <text evidence="1">The sequence shown here is derived from an EMBL/GenBank/DDBJ whole genome shotgun (WGS) entry which is preliminary data.</text>
</comment>
<proteinExistence type="predicted"/>
<feature type="non-terminal residue" evidence="1">
    <location>
        <position position="82"/>
    </location>
</feature>